<keyword evidence="1" id="KW-0547">Nucleotide-binding</keyword>
<evidence type="ECO:0000313" key="5">
    <source>
        <dbReference type="EMBL" id="EJP68092.1"/>
    </source>
</evidence>
<dbReference type="SUPFAM" id="SSF52540">
    <property type="entry name" value="P-loop containing nucleoside triphosphate hydrolases"/>
    <property type="match status" value="2"/>
</dbReference>
<keyword evidence="6" id="KW-1185">Reference proteome</keyword>
<dbReference type="SMART" id="SM00382">
    <property type="entry name" value="AAA"/>
    <property type="match status" value="2"/>
</dbReference>
<evidence type="ECO:0000259" key="4">
    <source>
        <dbReference type="SMART" id="SM00382"/>
    </source>
</evidence>
<sequence>MVQESITVKVRPLSHPSLEKKSLLGAARLYVSKDSLIALTNGLESRPCVVERVPLDGDDESDPIRREASLCVLPEKNLSPNVVMMTRAFQDATGFRVGDQVRIVLRAATPDVEEVVVRDLSESEADVTPTLYPMDWRVVLNAVMNDAEQIFPGMVFDGVSLAKVRRNFKVLRVNGQSHILGRFRPGTSAIRILSPGEDDVAAAVETPGGRLLVTDLPGLADQVAPLNAFLRRFGRPFWVRRDFISCAFVVHGARGLGKTMILNRLAATGWGAVHWIPSSVKPSALRETFRQASAGGRPTIILLDELEVLLAKDRVHHDAIVETLAGELDALAERAVNQQRLPPVVVVAACLDYAADVPARLQKLTRLSRNIMLRLPRAAERKEILEFLDPPLREAEREACLASLASETHAFSGKDLAILVQTATDMLDTRLENEAEDAAGRSGDETEEVARAVHYLEVSDMELARRLTIPTAMHDINLSRSTIHWNDIGGQDDLKKILSRMIKNTKLTSFEQDMTPASRRVLRRPPKGLLLYGPPGCSKTLLAQALAIESSFNFFAVKGPELLNMYVGESERAVRTLFERARAASPSIIFFDEIDSIGGRRNGGDGGAASRSTSSVNILTALLTEVDGFERLHGVLVVAATNRPDAMDPALLRAGRFDKIMYVGPPDEAARAAIFAVHLRGLSLAADVDCAELARLAEGFSGAEIEAICTTAGTAALERYEDAVETGGEAKQMEITMEDLRAALCATPKHITEDMINEYKKWSQKFIAKK</sequence>
<dbReference type="InterPro" id="IPR003960">
    <property type="entry name" value="ATPase_AAA_CS"/>
</dbReference>
<dbReference type="STRING" id="655819.J4URG2"/>
<dbReference type="InterPro" id="IPR050168">
    <property type="entry name" value="AAA_ATPase_domain"/>
</dbReference>
<keyword evidence="3" id="KW-0175">Coiled coil</keyword>
<proteinExistence type="predicted"/>
<dbReference type="HOGENOM" id="CLU_000688_12_3_1"/>
<dbReference type="Pfam" id="PF00004">
    <property type="entry name" value="AAA"/>
    <property type="match status" value="2"/>
</dbReference>
<accession>J4URG2</accession>
<dbReference type="PROSITE" id="PS00674">
    <property type="entry name" value="AAA"/>
    <property type="match status" value="1"/>
</dbReference>
<dbReference type="Pfam" id="PF17862">
    <property type="entry name" value="AAA_lid_3"/>
    <property type="match status" value="1"/>
</dbReference>
<dbReference type="GeneID" id="19886000"/>
<dbReference type="InterPro" id="IPR003593">
    <property type="entry name" value="AAA+_ATPase"/>
</dbReference>
<dbReference type="InParanoid" id="J4URG2"/>
<evidence type="ECO:0000256" key="1">
    <source>
        <dbReference type="ARBA" id="ARBA00022741"/>
    </source>
</evidence>
<dbReference type="InterPro" id="IPR041569">
    <property type="entry name" value="AAA_lid_3"/>
</dbReference>
<protein>
    <submittedName>
        <fullName evidence="5">ATPase protein</fullName>
    </submittedName>
</protein>
<evidence type="ECO:0000256" key="2">
    <source>
        <dbReference type="ARBA" id="ARBA00022840"/>
    </source>
</evidence>
<dbReference type="Gene3D" id="3.40.50.300">
    <property type="entry name" value="P-loop containing nucleotide triphosphate hydrolases"/>
    <property type="match status" value="2"/>
</dbReference>
<dbReference type="RefSeq" id="XP_008596307.1">
    <property type="nucleotide sequence ID" value="XM_008598085.1"/>
</dbReference>
<dbReference type="AlphaFoldDB" id="J4URG2"/>
<dbReference type="GO" id="GO:0005524">
    <property type="term" value="F:ATP binding"/>
    <property type="evidence" value="ECO:0007669"/>
    <property type="project" value="UniProtKB-KW"/>
</dbReference>
<evidence type="ECO:0000313" key="6">
    <source>
        <dbReference type="Proteomes" id="UP000002762"/>
    </source>
</evidence>
<dbReference type="Proteomes" id="UP000002762">
    <property type="component" value="Unassembled WGS sequence"/>
</dbReference>
<dbReference type="OrthoDB" id="27435at2759"/>
<dbReference type="GO" id="GO:0016887">
    <property type="term" value="F:ATP hydrolysis activity"/>
    <property type="evidence" value="ECO:0007669"/>
    <property type="project" value="InterPro"/>
</dbReference>
<feature type="domain" description="AAA+ ATPase" evidence="4">
    <location>
        <begin position="244"/>
        <end position="377"/>
    </location>
</feature>
<dbReference type="InterPro" id="IPR003959">
    <property type="entry name" value="ATPase_AAA_core"/>
</dbReference>
<organism evidence="5 6">
    <name type="scientific">Beauveria bassiana (strain ARSEF 2860)</name>
    <name type="common">White muscardine disease fungus</name>
    <name type="synonym">Tritirachium shiotae</name>
    <dbReference type="NCBI Taxonomy" id="655819"/>
    <lineage>
        <taxon>Eukaryota</taxon>
        <taxon>Fungi</taxon>
        <taxon>Dikarya</taxon>
        <taxon>Ascomycota</taxon>
        <taxon>Pezizomycotina</taxon>
        <taxon>Sordariomycetes</taxon>
        <taxon>Hypocreomycetidae</taxon>
        <taxon>Hypocreales</taxon>
        <taxon>Cordycipitaceae</taxon>
        <taxon>Beauveria</taxon>
    </lineage>
</organism>
<dbReference type="GO" id="GO:0005737">
    <property type="term" value="C:cytoplasm"/>
    <property type="evidence" value="ECO:0007669"/>
    <property type="project" value="TreeGrafter"/>
</dbReference>
<dbReference type="InterPro" id="IPR027417">
    <property type="entry name" value="P-loop_NTPase"/>
</dbReference>
<dbReference type="PANTHER" id="PTHR23077:SF27">
    <property type="entry name" value="ATPASE FAMILY GENE 2 PROTEIN HOMOLOG A"/>
    <property type="match status" value="1"/>
</dbReference>
<gene>
    <name evidence="5" type="ORF">BBA_02988</name>
</gene>
<evidence type="ECO:0000256" key="3">
    <source>
        <dbReference type="ARBA" id="ARBA00023054"/>
    </source>
</evidence>
<name>J4URG2_BEAB2</name>
<dbReference type="FunFam" id="3.40.50.300:FF:001025">
    <property type="entry name" value="ATPase family, AAA domain-containing 2B"/>
    <property type="match status" value="1"/>
</dbReference>
<feature type="domain" description="AAA+ ATPase" evidence="4">
    <location>
        <begin position="525"/>
        <end position="667"/>
    </location>
</feature>
<keyword evidence="2" id="KW-0067">ATP-binding</keyword>
<dbReference type="PANTHER" id="PTHR23077">
    <property type="entry name" value="AAA-FAMILY ATPASE"/>
    <property type="match status" value="1"/>
</dbReference>
<dbReference type="EMBL" id="JH725155">
    <property type="protein sequence ID" value="EJP68092.1"/>
    <property type="molecule type" value="Genomic_DNA"/>
</dbReference>
<dbReference type="Gene3D" id="1.10.8.60">
    <property type="match status" value="2"/>
</dbReference>
<reference evidence="5 6" key="1">
    <citation type="journal article" date="2012" name="Sci. Rep.">
        <title>Genomic perspectives on the evolution of fungal entomopathogenicity in Beauveria bassiana.</title>
        <authorList>
            <person name="Xiao G."/>
            <person name="Ying S.H."/>
            <person name="Zheng P."/>
            <person name="Wang Z.L."/>
            <person name="Zhang S."/>
            <person name="Xie X.Q."/>
            <person name="Shang Y."/>
            <person name="St Leger R.J."/>
            <person name="Zhao G.P."/>
            <person name="Wang C."/>
            <person name="Feng M.G."/>
        </authorList>
    </citation>
    <scope>NUCLEOTIDE SEQUENCE [LARGE SCALE GENOMIC DNA]</scope>
    <source>
        <strain evidence="5 6">ARSEF 2860</strain>
    </source>
</reference>